<gene>
    <name evidence="1" type="ORF">BAJUN_00750</name>
</gene>
<accession>A0A9E7SU23</accession>
<dbReference type="Proteomes" id="UP001057427">
    <property type="component" value="Segment"/>
</dbReference>
<keyword evidence="2" id="KW-1185">Reference proteome</keyword>
<evidence type="ECO:0000313" key="2">
    <source>
        <dbReference type="Proteomes" id="UP001057427"/>
    </source>
</evidence>
<organism evidence="1 2">
    <name type="scientific">Brevundimonas phage vB_BgoS-Bajun</name>
    <dbReference type="NCBI Taxonomy" id="2948594"/>
    <lineage>
        <taxon>Viruses</taxon>
        <taxon>Duplodnaviria</taxon>
        <taxon>Heunggongvirae</taxon>
        <taxon>Uroviricota</taxon>
        <taxon>Caudoviricetes</taxon>
        <taxon>Dolichocephalovirinae</taxon>
    </lineage>
</organism>
<sequence>MSERDTRVFTPFFLDDQNLVDLYQSLEAGAVALRERSRSLMNISMGLTGRWPADTERPKDLGVLNGVQLTGDEVMKIAQAVGARATAAEDLLAAFKGRKLKLPAHLDFTTWDTETHTCTVDEKTPE</sequence>
<proteinExistence type="predicted"/>
<protein>
    <submittedName>
        <fullName evidence="1">Uncharacterized protein</fullName>
    </submittedName>
</protein>
<name>A0A9E7SU23_9CAUD</name>
<evidence type="ECO:0000313" key="1">
    <source>
        <dbReference type="EMBL" id="UTC29705.1"/>
    </source>
</evidence>
<reference evidence="1" key="1">
    <citation type="submission" date="2022-05" db="EMBL/GenBank/DDBJ databases">
        <authorList>
            <person name="Friedrich I."/>
            <person name="Poehlein A."/>
            <person name="Schneider D."/>
            <person name="Hertel R."/>
            <person name="Daniel R."/>
        </authorList>
    </citation>
    <scope>NUCLEOTIDE SEQUENCE</scope>
</reference>
<dbReference type="EMBL" id="ON529858">
    <property type="protein sequence ID" value="UTC29705.1"/>
    <property type="molecule type" value="Genomic_DNA"/>
</dbReference>